<keyword evidence="3" id="KW-1185">Reference proteome</keyword>
<evidence type="ECO:0000313" key="2">
    <source>
        <dbReference type="EMBL" id="KAJ8961488.1"/>
    </source>
</evidence>
<dbReference type="PANTHER" id="PTHR47326">
    <property type="entry name" value="TRANSPOSABLE ELEMENT TC3 TRANSPOSASE-LIKE PROTEIN"/>
    <property type="match status" value="1"/>
</dbReference>
<reference evidence="2" key="1">
    <citation type="journal article" date="2023" name="Insect Mol. Biol.">
        <title>Genome sequencing provides insights into the evolution of gene families encoding plant cell wall-degrading enzymes in longhorned beetles.</title>
        <authorList>
            <person name="Shin N.R."/>
            <person name="Okamura Y."/>
            <person name="Kirsch R."/>
            <person name="Pauchet Y."/>
        </authorList>
    </citation>
    <scope>NUCLEOTIDE SEQUENCE</scope>
    <source>
        <strain evidence="2">AMC_N1</strain>
    </source>
</reference>
<dbReference type="InterPro" id="IPR032135">
    <property type="entry name" value="DUF4817"/>
</dbReference>
<evidence type="ECO:0000313" key="3">
    <source>
        <dbReference type="Proteomes" id="UP001162162"/>
    </source>
</evidence>
<protein>
    <recommendedName>
        <fullName evidence="1">DUF4817 domain-containing protein</fullName>
    </recommendedName>
</protein>
<evidence type="ECO:0000259" key="1">
    <source>
        <dbReference type="Pfam" id="PF16087"/>
    </source>
</evidence>
<gene>
    <name evidence="2" type="ORF">NQ318_014736</name>
</gene>
<feature type="domain" description="DUF4817" evidence="1">
    <location>
        <begin position="7"/>
        <end position="46"/>
    </location>
</feature>
<dbReference type="PANTHER" id="PTHR47326:SF1">
    <property type="entry name" value="HTH PSQ-TYPE DOMAIN-CONTAINING PROTEIN"/>
    <property type="match status" value="1"/>
</dbReference>
<organism evidence="2 3">
    <name type="scientific">Aromia moschata</name>
    <dbReference type="NCBI Taxonomy" id="1265417"/>
    <lineage>
        <taxon>Eukaryota</taxon>
        <taxon>Metazoa</taxon>
        <taxon>Ecdysozoa</taxon>
        <taxon>Arthropoda</taxon>
        <taxon>Hexapoda</taxon>
        <taxon>Insecta</taxon>
        <taxon>Pterygota</taxon>
        <taxon>Neoptera</taxon>
        <taxon>Endopterygota</taxon>
        <taxon>Coleoptera</taxon>
        <taxon>Polyphaga</taxon>
        <taxon>Cucujiformia</taxon>
        <taxon>Chrysomeloidea</taxon>
        <taxon>Cerambycidae</taxon>
        <taxon>Cerambycinae</taxon>
        <taxon>Callichromatini</taxon>
        <taxon>Aromia</taxon>
    </lineage>
</organism>
<dbReference type="Proteomes" id="UP001162162">
    <property type="component" value="Unassembled WGS sequence"/>
</dbReference>
<dbReference type="AlphaFoldDB" id="A0AAV8ZD12"/>
<sequence length="120" mass="14444">MYIEGFCEGNCSRSVREYHRRYPNRRTPNHQTFKNIERHLRENGILKVNRLNAGRRRQARTILVEEEILERGDKNPETSVRLLERQNTLPDLFDDLPLYLRNQMYFIHDGAAPYFARIVR</sequence>
<proteinExistence type="predicted"/>
<comment type="caution">
    <text evidence="2">The sequence shown here is derived from an EMBL/GenBank/DDBJ whole genome shotgun (WGS) entry which is preliminary data.</text>
</comment>
<name>A0AAV8ZD12_9CUCU</name>
<dbReference type="Pfam" id="PF16087">
    <property type="entry name" value="DUF4817"/>
    <property type="match status" value="1"/>
</dbReference>
<dbReference type="EMBL" id="JAPWTK010000005">
    <property type="protein sequence ID" value="KAJ8961488.1"/>
    <property type="molecule type" value="Genomic_DNA"/>
</dbReference>
<accession>A0AAV8ZD12</accession>